<dbReference type="InterPro" id="IPR018062">
    <property type="entry name" value="HTH_AraC-typ_CS"/>
</dbReference>
<dbReference type="PROSITE" id="PS00041">
    <property type="entry name" value="HTH_ARAC_FAMILY_1"/>
    <property type="match status" value="1"/>
</dbReference>
<keyword evidence="2" id="KW-0238">DNA-binding</keyword>
<evidence type="ECO:0000259" key="4">
    <source>
        <dbReference type="PROSITE" id="PS01124"/>
    </source>
</evidence>
<dbReference type="PROSITE" id="PS01124">
    <property type="entry name" value="HTH_ARAC_FAMILY_2"/>
    <property type="match status" value="1"/>
</dbReference>
<evidence type="ECO:0000313" key="5">
    <source>
        <dbReference type="EMBL" id="MBP0616462.1"/>
    </source>
</evidence>
<organism evidence="5 6">
    <name type="scientific">Jiella mangrovi</name>
    <dbReference type="NCBI Taxonomy" id="2821407"/>
    <lineage>
        <taxon>Bacteria</taxon>
        <taxon>Pseudomonadati</taxon>
        <taxon>Pseudomonadota</taxon>
        <taxon>Alphaproteobacteria</taxon>
        <taxon>Hyphomicrobiales</taxon>
        <taxon>Aurantimonadaceae</taxon>
        <taxon>Jiella</taxon>
    </lineage>
</organism>
<sequence length="302" mass="33272">MSFKHSMVSRTEGIRATEPVKWRSLDGCAGVYWVAEGQPRARGYYVSPDPRIVVFFNEVSAQIRMCDREDDLPQRYRPMQRAIYVPAGMPLWTDFAAMHRFSHLDLHVHRDRMLRFLAPSLGHSAAKAALRRPAEIADIGPIETLAGLIVAELSVPSRHAVYCESLVGSLAAALLDIPAGGDDTARGGALTPNQMNTLTARLDETSARRLTVAEMAAAVGLSETRFAASFKHTTGQTPLQWQLAQRIARAKDLLLTSDLTVAGVASQLGFADQAHLTRTFRQIAGETPAAWCEINRALRRKR</sequence>
<dbReference type="PANTHER" id="PTHR46796:SF14">
    <property type="entry name" value="TRANSCRIPTIONAL REGULATORY PROTEIN"/>
    <property type="match status" value="1"/>
</dbReference>
<evidence type="ECO:0000313" key="6">
    <source>
        <dbReference type="Proteomes" id="UP000678276"/>
    </source>
</evidence>
<dbReference type="InterPro" id="IPR009057">
    <property type="entry name" value="Homeodomain-like_sf"/>
</dbReference>
<dbReference type="PANTHER" id="PTHR46796">
    <property type="entry name" value="HTH-TYPE TRANSCRIPTIONAL ACTIVATOR RHAS-RELATED"/>
    <property type="match status" value="1"/>
</dbReference>
<feature type="domain" description="HTH araC/xylS-type" evidence="4">
    <location>
        <begin position="196"/>
        <end position="294"/>
    </location>
</feature>
<dbReference type="Proteomes" id="UP000678276">
    <property type="component" value="Unassembled WGS sequence"/>
</dbReference>
<dbReference type="InterPro" id="IPR050204">
    <property type="entry name" value="AraC_XylS_family_regulators"/>
</dbReference>
<evidence type="ECO:0000256" key="3">
    <source>
        <dbReference type="ARBA" id="ARBA00023163"/>
    </source>
</evidence>
<dbReference type="Gene3D" id="1.10.10.60">
    <property type="entry name" value="Homeodomain-like"/>
    <property type="match status" value="2"/>
</dbReference>
<gene>
    <name evidence="5" type="ORF">J6595_12805</name>
</gene>
<reference evidence="5 6" key="1">
    <citation type="submission" date="2021-04" db="EMBL/GenBank/DDBJ databases">
        <title>Whole genome sequence of Jiella sp. KSK16Y-1.</title>
        <authorList>
            <person name="Tuo L."/>
        </authorList>
    </citation>
    <scope>NUCLEOTIDE SEQUENCE [LARGE SCALE GENOMIC DNA]</scope>
    <source>
        <strain evidence="5 6">KSK16Y-1</strain>
    </source>
</reference>
<dbReference type="EMBL" id="JAGJCF010000007">
    <property type="protein sequence ID" value="MBP0616462.1"/>
    <property type="molecule type" value="Genomic_DNA"/>
</dbReference>
<dbReference type="InterPro" id="IPR018060">
    <property type="entry name" value="HTH_AraC"/>
</dbReference>
<accession>A0ABS4BIU9</accession>
<evidence type="ECO:0000256" key="1">
    <source>
        <dbReference type="ARBA" id="ARBA00023015"/>
    </source>
</evidence>
<evidence type="ECO:0000256" key="2">
    <source>
        <dbReference type="ARBA" id="ARBA00023125"/>
    </source>
</evidence>
<dbReference type="SUPFAM" id="SSF46689">
    <property type="entry name" value="Homeodomain-like"/>
    <property type="match status" value="2"/>
</dbReference>
<dbReference type="SMART" id="SM00342">
    <property type="entry name" value="HTH_ARAC"/>
    <property type="match status" value="1"/>
</dbReference>
<comment type="caution">
    <text evidence="5">The sequence shown here is derived from an EMBL/GenBank/DDBJ whole genome shotgun (WGS) entry which is preliminary data.</text>
</comment>
<proteinExistence type="predicted"/>
<dbReference type="RefSeq" id="WP_209594945.1">
    <property type="nucleotide sequence ID" value="NZ_JAGJCF010000007.1"/>
</dbReference>
<keyword evidence="1" id="KW-0805">Transcription regulation</keyword>
<keyword evidence="6" id="KW-1185">Reference proteome</keyword>
<protein>
    <submittedName>
        <fullName evidence="5">Helix-turn-helix transcriptional regulator</fullName>
    </submittedName>
</protein>
<name>A0ABS4BIU9_9HYPH</name>
<keyword evidence="3" id="KW-0804">Transcription</keyword>
<dbReference type="Pfam" id="PF12833">
    <property type="entry name" value="HTH_18"/>
    <property type="match status" value="1"/>
</dbReference>